<comment type="caution">
    <text evidence="2">The sequence shown here is derived from an EMBL/GenBank/DDBJ whole genome shotgun (WGS) entry which is preliminary data.</text>
</comment>
<evidence type="ECO:0000313" key="3">
    <source>
        <dbReference type="Proteomes" id="UP001595998"/>
    </source>
</evidence>
<feature type="chain" id="PRO_5045495704" evidence="1">
    <location>
        <begin position="33"/>
        <end position="148"/>
    </location>
</feature>
<sequence length="148" mass="16512">MFLLILDFLPVIPRACCAWALLGVLLAGPAEAAAPAPDCKADSRVMNSLFNHPEGAKRVCSGKKYAAYAREIQPYQALGVRFEIWTAPAGQAARRFEDTLKAKLPQFGYKASQRLSNGDVKYNHAQGRGVRVSHWTEGPQHYWMLFIY</sequence>
<name>A0ABV8XKX4_9DEIO</name>
<gene>
    <name evidence="2" type="ORF">ACFOZ9_04545</name>
</gene>
<dbReference type="Proteomes" id="UP001595998">
    <property type="component" value="Unassembled WGS sequence"/>
</dbReference>
<keyword evidence="3" id="KW-1185">Reference proteome</keyword>
<proteinExistence type="predicted"/>
<feature type="signal peptide" evidence="1">
    <location>
        <begin position="1"/>
        <end position="32"/>
    </location>
</feature>
<organism evidence="2 3">
    <name type="scientific">Deinococcus navajonensis</name>
    <dbReference type="NCBI Taxonomy" id="309884"/>
    <lineage>
        <taxon>Bacteria</taxon>
        <taxon>Thermotogati</taxon>
        <taxon>Deinococcota</taxon>
        <taxon>Deinococci</taxon>
        <taxon>Deinococcales</taxon>
        <taxon>Deinococcaceae</taxon>
        <taxon>Deinococcus</taxon>
    </lineage>
</organism>
<accession>A0ABV8XKX4</accession>
<reference evidence="3" key="1">
    <citation type="journal article" date="2019" name="Int. J. Syst. Evol. Microbiol.">
        <title>The Global Catalogue of Microorganisms (GCM) 10K type strain sequencing project: providing services to taxonomists for standard genome sequencing and annotation.</title>
        <authorList>
            <consortium name="The Broad Institute Genomics Platform"/>
            <consortium name="The Broad Institute Genome Sequencing Center for Infectious Disease"/>
            <person name="Wu L."/>
            <person name="Ma J."/>
        </authorList>
    </citation>
    <scope>NUCLEOTIDE SEQUENCE [LARGE SCALE GENOMIC DNA]</scope>
    <source>
        <strain evidence="3">CCUG 56029</strain>
    </source>
</reference>
<evidence type="ECO:0000313" key="2">
    <source>
        <dbReference type="EMBL" id="MFC4425471.1"/>
    </source>
</evidence>
<dbReference type="EMBL" id="JBHSEH010000005">
    <property type="protein sequence ID" value="MFC4425471.1"/>
    <property type="molecule type" value="Genomic_DNA"/>
</dbReference>
<protein>
    <submittedName>
        <fullName evidence="2">Uncharacterized protein</fullName>
    </submittedName>
</protein>
<keyword evidence="1" id="KW-0732">Signal</keyword>
<evidence type="ECO:0000256" key="1">
    <source>
        <dbReference type="SAM" id="SignalP"/>
    </source>
</evidence>
<dbReference type="RefSeq" id="WP_380036896.1">
    <property type="nucleotide sequence ID" value="NZ_JBHSEH010000005.1"/>
</dbReference>